<keyword evidence="11 12" id="KW-0030">Aminoacyl-tRNA synthetase</keyword>
<dbReference type="PANTHER" id="PTHR10890:SF3">
    <property type="entry name" value="CYSTEINE--TRNA LIGASE, CYTOPLASMIC"/>
    <property type="match status" value="1"/>
</dbReference>
<keyword evidence="15" id="KW-1185">Reference proteome</keyword>
<dbReference type="SUPFAM" id="SSF47323">
    <property type="entry name" value="Anticodon-binding domain of a subclass of class I aminoacyl-tRNA synthetases"/>
    <property type="match status" value="1"/>
</dbReference>
<evidence type="ECO:0000256" key="3">
    <source>
        <dbReference type="ARBA" id="ARBA00011245"/>
    </source>
</evidence>
<dbReference type="Proteomes" id="UP000321899">
    <property type="component" value="Unassembled WGS sequence"/>
</dbReference>
<evidence type="ECO:0000256" key="9">
    <source>
        <dbReference type="ARBA" id="ARBA00022840"/>
    </source>
</evidence>
<dbReference type="HAMAP" id="MF_00041">
    <property type="entry name" value="Cys_tRNA_synth"/>
    <property type="match status" value="1"/>
</dbReference>
<comment type="caution">
    <text evidence="14">The sequence shown here is derived from an EMBL/GenBank/DDBJ whole genome shotgun (WGS) entry which is preliminary data.</text>
</comment>
<dbReference type="Pfam" id="PF01406">
    <property type="entry name" value="tRNA-synt_1e"/>
    <property type="match status" value="1"/>
</dbReference>
<keyword evidence="6 12" id="KW-0479">Metal-binding</keyword>
<keyword evidence="8 12" id="KW-0862">Zinc</keyword>
<dbReference type="InterPro" id="IPR024909">
    <property type="entry name" value="Cys-tRNA/MSH_ligase"/>
</dbReference>
<dbReference type="Pfam" id="PF23493">
    <property type="entry name" value="CysS_C"/>
    <property type="match status" value="1"/>
</dbReference>
<evidence type="ECO:0000256" key="1">
    <source>
        <dbReference type="ARBA" id="ARBA00004496"/>
    </source>
</evidence>
<dbReference type="InterPro" id="IPR032678">
    <property type="entry name" value="tRNA-synt_1_cat_dom"/>
</dbReference>
<comment type="subcellular location">
    <subcellularLocation>
        <location evidence="1 12">Cytoplasm</location>
    </subcellularLocation>
</comment>
<evidence type="ECO:0000313" key="15">
    <source>
        <dbReference type="Proteomes" id="UP000321899"/>
    </source>
</evidence>
<sequence>MSLRIYNTLNREKEIFTPMEAGKVSIYVCGPTVYDYSHIGHARSVIFFDVMVRYFRAMGYGVTYVRNFTDVDDKIIQKAIETDSDSASVSETFIQAFHEDMDRLHVLRPDLEPRATAHISDIIDVVESLIEKGHAYPVDGDVYFAVETFDGYGKLSGRKLEDMEAGSRIAVDERKKNPHDFALWKTAKPGEPAWESPWGPGRPGWHIECTAMSCVLLGATFDIHGGGKDLIFPHHENEIAQSEAATGQPFARYWVHNGFVNINHEKMSKSLGNFLRVRDAIRTWHPEAIRLFLLSSHYRSPIDFTDQYLDEAAQNLDKVYGLFQRVEEKGCTLPENRGSLWQTFCEAMDDDFNTAKAMGLVYDAIRSANRLLDEGSGPSVEEAAVLTADCRAVAAVLGIGNEEAPAYFAAKKEKGLSSTGLNAAEIDALVLARTEARKQKDFKKADEIRQQLTDMGVVLEDKAEGTLWRMA</sequence>
<evidence type="ECO:0000256" key="2">
    <source>
        <dbReference type="ARBA" id="ARBA00005594"/>
    </source>
</evidence>
<feature type="binding site" evidence="12">
    <location>
        <position position="29"/>
    </location>
    <ligand>
        <name>Zn(2+)</name>
        <dbReference type="ChEBI" id="CHEBI:29105"/>
    </ligand>
</feature>
<dbReference type="PANTHER" id="PTHR10890">
    <property type="entry name" value="CYSTEINYL-TRNA SYNTHETASE"/>
    <property type="match status" value="1"/>
</dbReference>
<dbReference type="FunFam" id="3.40.50.620:FF:000009">
    <property type="entry name" value="Cysteine--tRNA ligase"/>
    <property type="match status" value="1"/>
</dbReference>
<gene>
    <name evidence="12" type="primary">cysS</name>
    <name evidence="14" type="ORF">FIM25_03745</name>
</gene>
<dbReference type="InterPro" id="IPR056411">
    <property type="entry name" value="CysS_C"/>
</dbReference>
<feature type="binding site" evidence="12">
    <location>
        <position position="234"/>
    </location>
    <ligand>
        <name>Zn(2+)</name>
        <dbReference type="ChEBI" id="CHEBI:29105"/>
    </ligand>
</feature>
<dbReference type="SUPFAM" id="SSF52374">
    <property type="entry name" value="Nucleotidylyl transferase"/>
    <property type="match status" value="1"/>
</dbReference>
<dbReference type="EMBL" id="VDMB01000003">
    <property type="protein sequence ID" value="TYT75562.1"/>
    <property type="molecule type" value="Genomic_DNA"/>
</dbReference>
<dbReference type="OrthoDB" id="9815130at2"/>
<keyword evidence="7 12" id="KW-0547">Nucleotide-binding</keyword>
<organism evidence="14 15">
    <name type="scientific">Desulfobotulus mexicanus</name>
    <dbReference type="NCBI Taxonomy" id="2586642"/>
    <lineage>
        <taxon>Bacteria</taxon>
        <taxon>Pseudomonadati</taxon>
        <taxon>Thermodesulfobacteriota</taxon>
        <taxon>Desulfobacteria</taxon>
        <taxon>Desulfobacterales</taxon>
        <taxon>Desulfobacteraceae</taxon>
        <taxon>Desulfobotulus</taxon>
    </lineage>
</organism>
<dbReference type="InterPro" id="IPR014729">
    <property type="entry name" value="Rossmann-like_a/b/a_fold"/>
</dbReference>
<dbReference type="InterPro" id="IPR015273">
    <property type="entry name" value="Cys-tRNA-synt_Ia_DALR"/>
</dbReference>
<feature type="short sequence motif" description="'KMSKS' region" evidence="12">
    <location>
        <begin position="266"/>
        <end position="270"/>
    </location>
</feature>
<dbReference type="EC" id="6.1.1.16" evidence="12"/>
<keyword evidence="9 12" id="KW-0067">ATP-binding</keyword>
<evidence type="ECO:0000256" key="11">
    <source>
        <dbReference type="ARBA" id="ARBA00023146"/>
    </source>
</evidence>
<comment type="cofactor">
    <cofactor evidence="12">
        <name>Zn(2+)</name>
        <dbReference type="ChEBI" id="CHEBI:29105"/>
    </cofactor>
    <text evidence="12">Binds 1 zinc ion per subunit.</text>
</comment>
<comment type="subunit">
    <text evidence="3 12">Monomer.</text>
</comment>
<accession>A0A5Q4VH08</accession>
<feature type="binding site" evidence="12">
    <location>
        <position position="209"/>
    </location>
    <ligand>
        <name>Zn(2+)</name>
        <dbReference type="ChEBI" id="CHEBI:29105"/>
    </ligand>
</feature>
<dbReference type="InterPro" id="IPR009080">
    <property type="entry name" value="tRNAsynth_Ia_anticodon-bd"/>
</dbReference>
<dbReference type="AlphaFoldDB" id="A0A5Q4VH08"/>
<comment type="catalytic activity">
    <reaction evidence="12">
        <text>tRNA(Cys) + L-cysteine + ATP = L-cysteinyl-tRNA(Cys) + AMP + diphosphate</text>
        <dbReference type="Rhea" id="RHEA:17773"/>
        <dbReference type="Rhea" id="RHEA-COMP:9661"/>
        <dbReference type="Rhea" id="RHEA-COMP:9679"/>
        <dbReference type="ChEBI" id="CHEBI:30616"/>
        <dbReference type="ChEBI" id="CHEBI:33019"/>
        <dbReference type="ChEBI" id="CHEBI:35235"/>
        <dbReference type="ChEBI" id="CHEBI:78442"/>
        <dbReference type="ChEBI" id="CHEBI:78517"/>
        <dbReference type="ChEBI" id="CHEBI:456215"/>
        <dbReference type="EC" id="6.1.1.16"/>
    </reaction>
</comment>
<dbReference type="Pfam" id="PF09190">
    <property type="entry name" value="DALR_2"/>
    <property type="match status" value="1"/>
</dbReference>
<dbReference type="NCBIfam" id="TIGR00435">
    <property type="entry name" value="cysS"/>
    <property type="match status" value="1"/>
</dbReference>
<feature type="domain" description="Cysteinyl-tRNA synthetase class Ia DALR" evidence="13">
    <location>
        <begin position="343"/>
        <end position="408"/>
    </location>
</feature>
<evidence type="ECO:0000256" key="12">
    <source>
        <dbReference type="HAMAP-Rule" id="MF_00041"/>
    </source>
</evidence>
<dbReference type="GO" id="GO:0006423">
    <property type="term" value="P:cysteinyl-tRNA aminoacylation"/>
    <property type="evidence" value="ECO:0007669"/>
    <property type="project" value="UniProtKB-UniRule"/>
</dbReference>
<dbReference type="InterPro" id="IPR015803">
    <property type="entry name" value="Cys-tRNA-ligase"/>
</dbReference>
<dbReference type="GO" id="GO:0005524">
    <property type="term" value="F:ATP binding"/>
    <property type="evidence" value="ECO:0007669"/>
    <property type="project" value="UniProtKB-UniRule"/>
</dbReference>
<dbReference type="GO" id="GO:0004817">
    <property type="term" value="F:cysteine-tRNA ligase activity"/>
    <property type="evidence" value="ECO:0007669"/>
    <property type="project" value="UniProtKB-UniRule"/>
</dbReference>
<dbReference type="Gene3D" id="3.40.50.620">
    <property type="entry name" value="HUPs"/>
    <property type="match status" value="1"/>
</dbReference>
<evidence type="ECO:0000256" key="6">
    <source>
        <dbReference type="ARBA" id="ARBA00022723"/>
    </source>
</evidence>
<evidence type="ECO:0000256" key="8">
    <source>
        <dbReference type="ARBA" id="ARBA00022833"/>
    </source>
</evidence>
<name>A0A5Q4VH08_9BACT</name>
<dbReference type="CDD" id="cd00672">
    <property type="entry name" value="CysRS_core"/>
    <property type="match status" value="1"/>
</dbReference>
<dbReference type="GO" id="GO:0008270">
    <property type="term" value="F:zinc ion binding"/>
    <property type="evidence" value="ECO:0007669"/>
    <property type="project" value="UniProtKB-UniRule"/>
</dbReference>
<protein>
    <recommendedName>
        <fullName evidence="12">Cysteine--tRNA ligase</fullName>
        <ecNumber evidence="12">6.1.1.16</ecNumber>
    </recommendedName>
    <alternativeName>
        <fullName evidence="12">Cysteinyl-tRNA synthetase</fullName>
        <shortName evidence="12">CysRS</shortName>
    </alternativeName>
</protein>
<dbReference type="PRINTS" id="PR00983">
    <property type="entry name" value="TRNASYNTHCYS"/>
</dbReference>
<dbReference type="SMART" id="SM00840">
    <property type="entry name" value="DALR_2"/>
    <property type="match status" value="1"/>
</dbReference>
<keyword evidence="5 12" id="KW-0436">Ligase</keyword>
<feature type="binding site" evidence="12">
    <location>
        <position position="238"/>
    </location>
    <ligand>
        <name>Zn(2+)</name>
        <dbReference type="ChEBI" id="CHEBI:29105"/>
    </ligand>
</feature>
<comment type="similarity">
    <text evidence="2 12">Belongs to the class-I aminoacyl-tRNA synthetase family.</text>
</comment>
<evidence type="ECO:0000313" key="14">
    <source>
        <dbReference type="EMBL" id="TYT75562.1"/>
    </source>
</evidence>
<evidence type="ECO:0000256" key="10">
    <source>
        <dbReference type="ARBA" id="ARBA00022917"/>
    </source>
</evidence>
<evidence type="ECO:0000256" key="5">
    <source>
        <dbReference type="ARBA" id="ARBA00022598"/>
    </source>
</evidence>
<proteinExistence type="inferred from homology"/>
<keyword evidence="10 12" id="KW-0648">Protein biosynthesis</keyword>
<dbReference type="RefSeq" id="WP_139446456.1">
    <property type="nucleotide sequence ID" value="NZ_VDMB01000003.1"/>
</dbReference>
<evidence type="ECO:0000256" key="4">
    <source>
        <dbReference type="ARBA" id="ARBA00022490"/>
    </source>
</evidence>
<feature type="short sequence motif" description="'HIGH' region" evidence="12">
    <location>
        <begin position="31"/>
        <end position="41"/>
    </location>
</feature>
<dbReference type="GO" id="GO:0005829">
    <property type="term" value="C:cytosol"/>
    <property type="evidence" value="ECO:0007669"/>
    <property type="project" value="TreeGrafter"/>
</dbReference>
<reference evidence="14 15" key="1">
    <citation type="submission" date="2019-06" db="EMBL/GenBank/DDBJ databases">
        <title>Desulfobotulus mexicanus sp. nov., a novel sulfate-reducing bacterium isolated from the sediment of an alkaline crater lake in Mexico.</title>
        <authorList>
            <person name="Hirschler-Rea A."/>
        </authorList>
    </citation>
    <scope>NUCLEOTIDE SEQUENCE [LARGE SCALE GENOMIC DNA]</scope>
    <source>
        <strain evidence="14 15">PAR22N</strain>
    </source>
</reference>
<evidence type="ECO:0000256" key="7">
    <source>
        <dbReference type="ARBA" id="ARBA00022741"/>
    </source>
</evidence>
<keyword evidence="4 12" id="KW-0963">Cytoplasm</keyword>
<evidence type="ECO:0000259" key="13">
    <source>
        <dbReference type="SMART" id="SM00840"/>
    </source>
</evidence>
<dbReference type="Gene3D" id="1.20.120.1910">
    <property type="entry name" value="Cysteine-tRNA ligase, C-terminal anti-codon recognition domain"/>
    <property type="match status" value="1"/>
</dbReference>
<feature type="binding site" evidence="12">
    <location>
        <position position="269"/>
    </location>
    <ligand>
        <name>ATP</name>
        <dbReference type="ChEBI" id="CHEBI:30616"/>
    </ligand>
</feature>